<evidence type="ECO:0000256" key="1">
    <source>
        <dbReference type="SAM" id="MobiDB-lite"/>
    </source>
</evidence>
<sequence>MGENWISLVQRVFKENRAKNPAYKYKQAMVDAKKMYKKGGPPAPASAPSKKSRRMGSKKQMAEQEMAEQVAIVPKSKSKKNRSNKHHKKSKKAEKSKKANKSRKH</sequence>
<organism evidence="2">
    <name type="scientific">viral metagenome</name>
    <dbReference type="NCBI Taxonomy" id="1070528"/>
    <lineage>
        <taxon>unclassified sequences</taxon>
        <taxon>metagenomes</taxon>
        <taxon>organismal metagenomes</taxon>
    </lineage>
</organism>
<dbReference type="EMBL" id="MN739267">
    <property type="protein sequence ID" value="QHS96231.1"/>
    <property type="molecule type" value="Genomic_DNA"/>
</dbReference>
<protein>
    <submittedName>
        <fullName evidence="2">Uncharacterized protein</fullName>
    </submittedName>
</protein>
<feature type="compositionally biased region" description="Basic residues" evidence="1">
    <location>
        <begin position="76"/>
        <end position="105"/>
    </location>
</feature>
<evidence type="ECO:0000313" key="2">
    <source>
        <dbReference type="EMBL" id="QHS96231.1"/>
    </source>
</evidence>
<accession>A0A6C0BWS2</accession>
<proteinExistence type="predicted"/>
<dbReference type="AlphaFoldDB" id="A0A6C0BWS2"/>
<name>A0A6C0BWS2_9ZZZZ</name>
<reference evidence="2" key="1">
    <citation type="journal article" date="2020" name="Nature">
        <title>Giant virus diversity and host interactions through global metagenomics.</title>
        <authorList>
            <person name="Schulz F."/>
            <person name="Roux S."/>
            <person name="Paez-Espino D."/>
            <person name="Jungbluth S."/>
            <person name="Walsh D.A."/>
            <person name="Denef V.J."/>
            <person name="McMahon K.D."/>
            <person name="Konstantinidis K.T."/>
            <person name="Eloe-Fadrosh E.A."/>
            <person name="Kyrpides N.C."/>
            <person name="Woyke T."/>
        </authorList>
    </citation>
    <scope>NUCLEOTIDE SEQUENCE</scope>
    <source>
        <strain evidence="2">GVMAG-M-3300019093-7</strain>
    </source>
</reference>
<feature type="region of interest" description="Disordered" evidence="1">
    <location>
        <begin position="34"/>
        <end position="105"/>
    </location>
</feature>